<protein>
    <submittedName>
        <fullName evidence="1">Uncharacterized protein</fullName>
    </submittedName>
</protein>
<organism evidence="1 2">
    <name type="scientific">Speluncibacter jeojiensis</name>
    <dbReference type="NCBI Taxonomy" id="2710754"/>
    <lineage>
        <taxon>Bacteria</taxon>
        <taxon>Bacillati</taxon>
        <taxon>Actinomycetota</taxon>
        <taxon>Actinomycetes</taxon>
        <taxon>Mycobacteriales</taxon>
        <taxon>Speluncibacteraceae</taxon>
        <taxon>Speluncibacter</taxon>
    </lineage>
</organism>
<dbReference type="AlphaFoldDB" id="A0A9X4LVN4"/>
<gene>
    <name evidence="1" type="ORF">NVS88_00795</name>
</gene>
<proteinExistence type="predicted"/>
<keyword evidence="2" id="KW-1185">Reference proteome</keyword>
<accession>A0A9X4LVN4</accession>
<comment type="caution">
    <text evidence="1">The sequence shown here is derived from an EMBL/GenBank/DDBJ whole genome shotgun (WGS) entry which is preliminary data.</text>
</comment>
<dbReference type="RefSeq" id="WP_332518923.1">
    <property type="nucleotide sequence ID" value="NZ_JANRHA010000001.1"/>
</dbReference>
<sequence>MLDETLEEAAMTTVELIEMPAHALVCLRGTVADYSAEGELWQRFLPSLAQQGIEATGPGGCIGHDGEFRESDVDGSVFVTAPDASTSTSATRARCRRQTCGPRCTYRCADPRPAGRALRSRPAAGA</sequence>
<evidence type="ECO:0000313" key="2">
    <source>
        <dbReference type="Proteomes" id="UP001152755"/>
    </source>
</evidence>
<name>A0A9X4LVN4_9ACTN</name>
<reference evidence="1" key="1">
    <citation type="submission" date="2022-08" db="EMBL/GenBank/DDBJ databases">
        <title>Genome analysis of Corynebacteriales strain.</title>
        <authorList>
            <person name="Lee S.D."/>
        </authorList>
    </citation>
    <scope>NUCLEOTIDE SEQUENCE</scope>
    <source>
        <strain evidence="1">D3-21</strain>
    </source>
</reference>
<dbReference type="Gene3D" id="3.20.80.10">
    <property type="entry name" value="Regulatory factor, effector binding domain"/>
    <property type="match status" value="1"/>
</dbReference>
<dbReference type="Proteomes" id="UP001152755">
    <property type="component" value="Unassembled WGS sequence"/>
</dbReference>
<dbReference type="EMBL" id="JANRHA010000001">
    <property type="protein sequence ID" value="MDG3013095.1"/>
    <property type="molecule type" value="Genomic_DNA"/>
</dbReference>
<evidence type="ECO:0000313" key="1">
    <source>
        <dbReference type="EMBL" id="MDG3013095.1"/>
    </source>
</evidence>
<dbReference type="InterPro" id="IPR011256">
    <property type="entry name" value="Reg_factor_effector_dom_sf"/>
</dbReference>